<dbReference type="EMBL" id="JAAZON010000568">
    <property type="protein sequence ID" value="NMC63971.1"/>
    <property type="molecule type" value="Genomic_DNA"/>
</dbReference>
<dbReference type="Gene3D" id="3.90.25.10">
    <property type="entry name" value="UDP-galactose 4-epimerase, domain 1"/>
    <property type="match status" value="1"/>
</dbReference>
<dbReference type="SUPFAM" id="SSF51735">
    <property type="entry name" value="NAD(P)-binding Rossmann-fold domains"/>
    <property type="match status" value="1"/>
</dbReference>
<dbReference type="AlphaFoldDB" id="A0A7X9FU77"/>
<dbReference type="Proteomes" id="UP000524246">
    <property type="component" value="Unassembled WGS sequence"/>
</dbReference>
<reference evidence="3 4" key="1">
    <citation type="journal article" date="2020" name="Biotechnol. Biofuels">
        <title>New insights from the biogas microbiome by comprehensive genome-resolved metagenomics of nearly 1600 species originating from multiple anaerobic digesters.</title>
        <authorList>
            <person name="Campanaro S."/>
            <person name="Treu L."/>
            <person name="Rodriguez-R L.M."/>
            <person name="Kovalovszki A."/>
            <person name="Ziels R.M."/>
            <person name="Maus I."/>
            <person name="Zhu X."/>
            <person name="Kougias P.G."/>
            <person name="Basile A."/>
            <person name="Luo G."/>
            <person name="Schluter A."/>
            <person name="Konstantinidis K.T."/>
            <person name="Angelidaki I."/>
        </authorList>
    </citation>
    <scope>NUCLEOTIDE SEQUENCE [LARGE SCALE GENOMIC DNA]</scope>
    <source>
        <strain evidence="3">AS27yjCOA_65</strain>
    </source>
</reference>
<gene>
    <name evidence="3" type="ORF">GYA55_12480</name>
</gene>
<dbReference type="Pfam" id="PF01370">
    <property type="entry name" value="Epimerase"/>
    <property type="match status" value="1"/>
</dbReference>
<feature type="domain" description="NAD-dependent epimerase/dehydratase" evidence="2">
    <location>
        <begin position="4"/>
        <end position="242"/>
    </location>
</feature>
<evidence type="ECO:0000313" key="4">
    <source>
        <dbReference type="Proteomes" id="UP000524246"/>
    </source>
</evidence>
<accession>A0A7X9FU77</accession>
<comment type="similarity">
    <text evidence="1">Belongs to the NAD(P)-dependent epimerase/dehydratase family.</text>
</comment>
<name>A0A7X9FU77_9DELT</name>
<dbReference type="InterPro" id="IPR020904">
    <property type="entry name" value="Sc_DH/Rdtase_CS"/>
</dbReference>
<proteinExistence type="inferred from homology"/>
<evidence type="ECO:0000259" key="2">
    <source>
        <dbReference type="Pfam" id="PF01370"/>
    </source>
</evidence>
<dbReference type="InterPro" id="IPR036291">
    <property type="entry name" value="NAD(P)-bd_dom_sf"/>
</dbReference>
<dbReference type="InterPro" id="IPR001509">
    <property type="entry name" value="Epimerase_deHydtase"/>
</dbReference>
<evidence type="ECO:0000313" key="3">
    <source>
        <dbReference type="EMBL" id="NMC63971.1"/>
    </source>
</evidence>
<dbReference type="PRINTS" id="PR01713">
    <property type="entry name" value="NUCEPIMERASE"/>
</dbReference>
<protein>
    <submittedName>
        <fullName evidence="3">NAD-dependent epimerase/dehydratase family protein</fullName>
    </submittedName>
</protein>
<dbReference type="PANTHER" id="PTHR43000">
    <property type="entry name" value="DTDP-D-GLUCOSE 4,6-DEHYDRATASE-RELATED"/>
    <property type="match status" value="1"/>
</dbReference>
<evidence type="ECO:0000256" key="1">
    <source>
        <dbReference type="ARBA" id="ARBA00007637"/>
    </source>
</evidence>
<comment type="caution">
    <text evidence="3">The sequence shown here is derived from an EMBL/GenBank/DDBJ whole genome shotgun (WGS) entry which is preliminary data.</text>
</comment>
<organism evidence="3 4">
    <name type="scientific">SAR324 cluster bacterium</name>
    <dbReference type="NCBI Taxonomy" id="2024889"/>
    <lineage>
        <taxon>Bacteria</taxon>
        <taxon>Deltaproteobacteria</taxon>
        <taxon>SAR324 cluster</taxon>
    </lineage>
</organism>
<feature type="non-terminal residue" evidence="3">
    <location>
        <position position="299"/>
    </location>
</feature>
<sequence>MRCLVSGVAGFIGSSIAERLLKEGHSVVGLDCFLPYYAKDIKERNLKSLEGFSSFSFVESNLLECDLNVLCEGMEWIFHEAAQAGVRASWGAEFVTYTSNNILATQRLLEAVRGSSSLKKIIYASSSSVYGNAESYPTKETTLPRPISPYGVSKLAAEHLMRLYASEFGVPTASLRYFTVFGPRQRPDMAFNRFISAALKGNEIVVYGDGEQMRDFTFIDDVVDANLLAAERGQPGSVMNIGGGTNATVLEVLDIISSLIGPLKIKKIERQAGDAKRTSADTRLARQEIGFTPKVGLEE</sequence>
<dbReference type="Gene3D" id="3.40.50.720">
    <property type="entry name" value="NAD(P)-binding Rossmann-like Domain"/>
    <property type="match status" value="1"/>
</dbReference>
<dbReference type="PROSITE" id="PS00061">
    <property type="entry name" value="ADH_SHORT"/>
    <property type="match status" value="1"/>
</dbReference>